<dbReference type="Proteomes" id="UP000092582">
    <property type="component" value="Chromosome 1"/>
</dbReference>
<evidence type="ECO:0000256" key="1">
    <source>
        <dbReference type="SAM" id="Phobius"/>
    </source>
</evidence>
<organism evidence="2 3">
    <name type="scientific">Cryobacterium arcticum</name>
    <dbReference type="NCBI Taxonomy" id="670052"/>
    <lineage>
        <taxon>Bacteria</taxon>
        <taxon>Bacillati</taxon>
        <taxon>Actinomycetota</taxon>
        <taxon>Actinomycetes</taxon>
        <taxon>Micrococcales</taxon>
        <taxon>Microbacteriaceae</taxon>
        <taxon>Cryobacterium</taxon>
    </lineage>
</organism>
<evidence type="ECO:0000313" key="2">
    <source>
        <dbReference type="EMBL" id="ANP72420.1"/>
    </source>
</evidence>
<dbReference type="RefSeq" id="WP_066594888.1">
    <property type="nucleotide sequence ID" value="NZ_CP016282.1"/>
</dbReference>
<proteinExistence type="predicted"/>
<sequence>MPANLSARALLWIGIGLVAASVLLQLARDLVYRVTDPNSLQSLATSWWFESFSVALVLLVPLGTWTVAASFVARLIERGTISRAHPATHITAAGVFWTGVVLTLAGLLVGASLDSWMSSLVAQGRPSIALDALNLVVSPLRNVIVPLGLALLPASVLMKKLEARVPADESARATAD</sequence>
<reference evidence="2 3" key="1">
    <citation type="submission" date="2016-06" db="EMBL/GenBank/DDBJ databases">
        <title>Genome sequencing of Cryobacterium arcticum PAMC 27867.</title>
        <authorList>
            <person name="Lee J."/>
            <person name="Kim O.-S."/>
        </authorList>
    </citation>
    <scope>NUCLEOTIDE SEQUENCE [LARGE SCALE GENOMIC DNA]</scope>
    <source>
        <strain evidence="2 3">PAMC 27867</strain>
    </source>
</reference>
<dbReference type="EMBL" id="CP016282">
    <property type="protein sequence ID" value="ANP72420.1"/>
    <property type="molecule type" value="Genomic_DNA"/>
</dbReference>
<keyword evidence="3" id="KW-1185">Reference proteome</keyword>
<protein>
    <submittedName>
        <fullName evidence="2">Uncharacterized protein</fullName>
    </submittedName>
</protein>
<feature type="transmembrane region" description="Helical" evidence="1">
    <location>
        <begin position="94"/>
        <end position="113"/>
    </location>
</feature>
<name>A0A1B1BIJ6_9MICO</name>
<feature type="transmembrane region" description="Helical" evidence="1">
    <location>
        <begin position="9"/>
        <end position="27"/>
    </location>
</feature>
<keyword evidence="1" id="KW-0472">Membrane</keyword>
<keyword evidence="1" id="KW-0812">Transmembrane</keyword>
<dbReference type="AlphaFoldDB" id="A0A1B1BIJ6"/>
<keyword evidence="1" id="KW-1133">Transmembrane helix</keyword>
<dbReference type="OrthoDB" id="5110184at2"/>
<gene>
    <name evidence="2" type="ORF">PA27867_1463</name>
</gene>
<feature type="transmembrane region" description="Helical" evidence="1">
    <location>
        <begin position="133"/>
        <end position="154"/>
    </location>
</feature>
<evidence type="ECO:0000313" key="3">
    <source>
        <dbReference type="Proteomes" id="UP000092582"/>
    </source>
</evidence>
<feature type="transmembrane region" description="Helical" evidence="1">
    <location>
        <begin position="47"/>
        <end position="73"/>
    </location>
</feature>
<dbReference type="KEGG" id="cart:PA27867_1463"/>
<accession>A0A1B1BIJ6</accession>